<organism evidence="3 4">
    <name type="scientific">Candidatus Magnetaquiglobus chichijimensis</name>
    <dbReference type="NCBI Taxonomy" id="3141448"/>
    <lineage>
        <taxon>Bacteria</taxon>
        <taxon>Pseudomonadati</taxon>
        <taxon>Pseudomonadota</taxon>
        <taxon>Magnetococcia</taxon>
        <taxon>Magnetococcales</taxon>
        <taxon>Candidatus Magnetaquicoccaceae</taxon>
        <taxon>Candidatus Magnetaquiglobus</taxon>
    </lineage>
</organism>
<dbReference type="Pfam" id="PF00581">
    <property type="entry name" value="Rhodanese"/>
    <property type="match status" value="1"/>
</dbReference>
<accession>A0ABQ0CB40</accession>
<dbReference type="InterPro" id="IPR036873">
    <property type="entry name" value="Rhodanese-like_dom_sf"/>
</dbReference>
<dbReference type="InterPro" id="IPR050229">
    <property type="entry name" value="GlpE_sulfurtransferase"/>
</dbReference>
<dbReference type="CDD" id="cd00090">
    <property type="entry name" value="HTH_ARSR"/>
    <property type="match status" value="1"/>
</dbReference>
<dbReference type="InterPro" id="IPR001845">
    <property type="entry name" value="HTH_ArsR_DNA-bd_dom"/>
</dbReference>
<dbReference type="InterPro" id="IPR011991">
    <property type="entry name" value="ArsR-like_HTH"/>
</dbReference>
<evidence type="ECO:0000259" key="2">
    <source>
        <dbReference type="PROSITE" id="PS50987"/>
    </source>
</evidence>
<dbReference type="InterPro" id="IPR036390">
    <property type="entry name" value="WH_DNA-bd_sf"/>
</dbReference>
<dbReference type="SUPFAM" id="SSF52821">
    <property type="entry name" value="Rhodanese/Cell cycle control phosphatase"/>
    <property type="match status" value="1"/>
</dbReference>
<reference evidence="3 4" key="1">
    <citation type="submission" date="2024-05" db="EMBL/GenBank/DDBJ databases">
        <authorList>
            <consortium name="Candidatus Magnetaquicoccaceae bacterium FCR-1 genome sequencing consortium"/>
            <person name="Shimoshige H."/>
            <person name="Shimamura S."/>
            <person name="Taoka A."/>
            <person name="Kobayashi H."/>
            <person name="Maekawa T."/>
        </authorList>
    </citation>
    <scope>NUCLEOTIDE SEQUENCE [LARGE SCALE GENOMIC DNA]</scope>
    <source>
        <strain evidence="3 4">FCR-1</strain>
    </source>
</reference>
<dbReference type="CDD" id="cd00158">
    <property type="entry name" value="RHOD"/>
    <property type="match status" value="1"/>
</dbReference>
<dbReference type="SUPFAM" id="SSF46785">
    <property type="entry name" value="Winged helix' DNA-binding domain"/>
    <property type="match status" value="1"/>
</dbReference>
<dbReference type="InterPro" id="IPR036388">
    <property type="entry name" value="WH-like_DNA-bd_sf"/>
</dbReference>
<dbReference type="PROSITE" id="PS50987">
    <property type="entry name" value="HTH_ARSR_2"/>
    <property type="match status" value="1"/>
</dbReference>
<name>A0ABQ0CB40_9PROT</name>
<feature type="domain" description="Rhodanese" evidence="1">
    <location>
        <begin position="127"/>
        <end position="216"/>
    </location>
</feature>
<dbReference type="PANTHER" id="PTHR43031">
    <property type="entry name" value="FAD-DEPENDENT OXIDOREDUCTASE"/>
    <property type="match status" value="1"/>
</dbReference>
<dbReference type="RefSeq" id="WP_420905790.1">
    <property type="nucleotide sequence ID" value="NZ_BAAFGK010000004.1"/>
</dbReference>
<dbReference type="Proteomes" id="UP001628193">
    <property type="component" value="Unassembled WGS sequence"/>
</dbReference>
<dbReference type="EMBL" id="BAAFGK010000004">
    <property type="protein sequence ID" value="GAB0058110.1"/>
    <property type="molecule type" value="Genomic_DNA"/>
</dbReference>
<gene>
    <name evidence="3" type="ORF">SIID45300_02454</name>
</gene>
<sequence length="218" mass="25012">MSFKQELFDHLARIGKAVGQGHRLAILEFLAQGERSVEALAQLSGLSVANTSKHLQQLRHAGLVQARKEGLYVHYRLSDPEIVTLLGVIRRLSERHLAEVDALVRNYLLTKDNLEPLPRETLLERMREGTVTVLDVRPHEEYQAGHLPRSFNIPLRELERRLHELPPDREVVAYCRGAWCVLSFEAVARLREQGFTARRLEEGFPEWRQAALPVEQCD</sequence>
<dbReference type="PRINTS" id="PR00778">
    <property type="entry name" value="HTHARSR"/>
</dbReference>
<evidence type="ECO:0008006" key="5">
    <source>
        <dbReference type="Google" id="ProtNLM"/>
    </source>
</evidence>
<evidence type="ECO:0000313" key="4">
    <source>
        <dbReference type="Proteomes" id="UP001628193"/>
    </source>
</evidence>
<dbReference type="Pfam" id="PF01022">
    <property type="entry name" value="HTH_5"/>
    <property type="match status" value="1"/>
</dbReference>
<dbReference type="PROSITE" id="PS50206">
    <property type="entry name" value="RHODANESE_3"/>
    <property type="match status" value="1"/>
</dbReference>
<proteinExistence type="predicted"/>
<evidence type="ECO:0000313" key="3">
    <source>
        <dbReference type="EMBL" id="GAB0058110.1"/>
    </source>
</evidence>
<comment type="caution">
    <text evidence="3">The sequence shown here is derived from an EMBL/GenBank/DDBJ whole genome shotgun (WGS) entry which is preliminary data.</text>
</comment>
<feature type="domain" description="HTH arsR-type" evidence="2">
    <location>
        <begin position="3"/>
        <end position="97"/>
    </location>
</feature>
<evidence type="ECO:0000259" key="1">
    <source>
        <dbReference type="PROSITE" id="PS50206"/>
    </source>
</evidence>
<dbReference type="SMART" id="SM00450">
    <property type="entry name" value="RHOD"/>
    <property type="match status" value="1"/>
</dbReference>
<dbReference type="InterPro" id="IPR001763">
    <property type="entry name" value="Rhodanese-like_dom"/>
</dbReference>
<dbReference type="SMART" id="SM00418">
    <property type="entry name" value="HTH_ARSR"/>
    <property type="match status" value="1"/>
</dbReference>
<reference evidence="3 4" key="2">
    <citation type="submission" date="2024-09" db="EMBL/GenBank/DDBJ databases">
        <title>Draft genome sequence of Candidatus Magnetaquicoccaceae bacterium FCR-1.</title>
        <authorList>
            <person name="Shimoshige H."/>
            <person name="Shimamura S."/>
            <person name="Taoka A."/>
            <person name="Kobayashi H."/>
            <person name="Maekawa T."/>
        </authorList>
    </citation>
    <scope>NUCLEOTIDE SEQUENCE [LARGE SCALE GENOMIC DNA]</scope>
    <source>
        <strain evidence="3 4">FCR-1</strain>
    </source>
</reference>
<dbReference type="NCBIfam" id="NF033788">
    <property type="entry name" value="HTH_metalloreg"/>
    <property type="match status" value="1"/>
</dbReference>
<keyword evidence="4" id="KW-1185">Reference proteome</keyword>
<protein>
    <recommendedName>
        <fullName evidence="5">ArsR family transcriptional regulator</fullName>
    </recommendedName>
</protein>
<dbReference type="Gene3D" id="3.40.250.10">
    <property type="entry name" value="Rhodanese-like domain"/>
    <property type="match status" value="1"/>
</dbReference>
<dbReference type="PANTHER" id="PTHR43031:SF1">
    <property type="entry name" value="PYRIDINE NUCLEOTIDE-DISULPHIDE OXIDOREDUCTASE"/>
    <property type="match status" value="1"/>
</dbReference>
<dbReference type="Gene3D" id="1.10.10.10">
    <property type="entry name" value="Winged helix-like DNA-binding domain superfamily/Winged helix DNA-binding domain"/>
    <property type="match status" value="1"/>
</dbReference>